<dbReference type="InterPro" id="IPR038731">
    <property type="entry name" value="RgtA/B/C-like"/>
</dbReference>
<feature type="transmembrane region" description="Helical" evidence="8">
    <location>
        <begin position="276"/>
        <end position="294"/>
    </location>
</feature>
<protein>
    <submittedName>
        <fullName evidence="10">Glycosyltransferase family 39 protein</fullName>
    </submittedName>
</protein>
<evidence type="ECO:0000313" key="10">
    <source>
        <dbReference type="EMBL" id="MBL4928403.1"/>
    </source>
</evidence>
<dbReference type="PANTHER" id="PTHR33908:SF11">
    <property type="entry name" value="MEMBRANE PROTEIN"/>
    <property type="match status" value="1"/>
</dbReference>
<proteinExistence type="predicted"/>
<evidence type="ECO:0000313" key="11">
    <source>
        <dbReference type="Proteomes" id="UP000619033"/>
    </source>
</evidence>
<feature type="transmembrane region" description="Helical" evidence="8">
    <location>
        <begin position="248"/>
        <end position="269"/>
    </location>
</feature>
<keyword evidence="2" id="KW-1003">Cell membrane</keyword>
<feature type="transmembrane region" description="Helical" evidence="8">
    <location>
        <begin position="104"/>
        <end position="125"/>
    </location>
</feature>
<keyword evidence="7 8" id="KW-0472">Membrane</keyword>
<evidence type="ECO:0000256" key="8">
    <source>
        <dbReference type="SAM" id="Phobius"/>
    </source>
</evidence>
<evidence type="ECO:0000259" key="9">
    <source>
        <dbReference type="Pfam" id="PF13231"/>
    </source>
</evidence>
<dbReference type="Proteomes" id="UP000619033">
    <property type="component" value="Unassembled WGS sequence"/>
</dbReference>
<dbReference type="GO" id="GO:0009103">
    <property type="term" value="P:lipopolysaccharide biosynthetic process"/>
    <property type="evidence" value="ECO:0007669"/>
    <property type="project" value="UniProtKB-ARBA"/>
</dbReference>
<dbReference type="AlphaFoldDB" id="A0A8J7MU10"/>
<reference evidence="10" key="1">
    <citation type="submission" date="2021-01" db="EMBL/GenBank/DDBJ databases">
        <title>Genome seq and assembly of Tabrizicola sp. KVB23.</title>
        <authorList>
            <person name="Chhetri G."/>
        </authorList>
    </citation>
    <scope>NUCLEOTIDE SEQUENCE</scope>
    <source>
        <strain evidence="10">KVB23</strain>
    </source>
</reference>
<accession>A0A8J7MU10</accession>
<feature type="domain" description="Glycosyltransferase RgtA/B/C/D-like" evidence="9">
    <location>
        <begin position="54"/>
        <end position="212"/>
    </location>
</feature>
<dbReference type="GO" id="GO:0005886">
    <property type="term" value="C:plasma membrane"/>
    <property type="evidence" value="ECO:0007669"/>
    <property type="project" value="UniProtKB-SubCell"/>
</dbReference>
<feature type="transmembrane region" description="Helical" evidence="8">
    <location>
        <begin position="12"/>
        <end position="29"/>
    </location>
</feature>
<evidence type="ECO:0000256" key="3">
    <source>
        <dbReference type="ARBA" id="ARBA00022676"/>
    </source>
</evidence>
<comment type="caution">
    <text evidence="10">The sequence shown here is derived from an EMBL/GenBank/DDBJ whole genome shotgun (WGS) entry which is preliminary data.</text>
</comment>
<keyword evidence="3" id="KW-0328">Glycosyltransferase</keyword>
<dbReference type="Pfam" id="PF13231">
    <property type="entry name" value="PMT_2"/>
    <property type="match status" value="1"/>
</dbReference>
<keyword evidence="11" id="KW-1185">Reference proteome</keyword>
<name>A0A8J7MU10_9RHOB</name>
<feature type="transmembrane region" description="Helical" evidence="8">
    <location>
        <begin position="76"/>
        <end position="97"/>
    </location>
</feature>
<gene>
    <name evidence="10" type="ORF">JI744_09835</name>
</gene>
<feature type="transmembrane region" description="Helical" evidence="8">
    <location>
        <begin position="195"/>
        <end position="212"/>
    </location>
</feature>
<dbReference type="PANTHER" id="PTHR33908">
    <property type="entry name" value="MANNOSYLTRANSFERASE YKCB-RELATED"/>
    <property type="match status" value="1"/>
</dbReference>
<evidence type="ECO:0000256" key="5">
    <source>
        <dbReference type="ARBA" id="ARBA00022692"/>
    </source>
</evidence>
<sequence length="472" mass="50400">MNLSETGWLRPALGLVLAVALLRWTLLALNRTDLFVDEAQYWLWGQHFAFGYYSKPPLIAWVIGAVTGLVGSDAPFWVRMPGAAFHGATALLLGALAARGGRALALWTVAAYLTLPMVAFGSLILSTDTIMAPFFAAALLFHARLIERGRTTDAVLAGVMVGVACLAKYAGVYFLIGVALAAILRRDLRIGWRNAGLMVLAWAVTLSPNLIWNLTHGLSTFSHTADNIGWVKEDSAGPGLNPASMAEFVVSQFGVMGPVLFGALVTGLWRFRQNAQLAAFALPALAVVSVQALLDKAYANWAVSAYFAGTVLAMTLLANRPRLRLGGVAINTSLALALPLLTVFPEVRLGGDRPFLFRYLGRADLSQQIIALAQQPGNLPVVSTDRDVLADLFYTGRASGLAFYAPRPQGKPQSHYEQSYPLPADLPGQVLVITGRPMPCLGAPMPLKADGGAFARRNLAAYVADAACAGQL</sequence>
<dbReference type="GO" id="GO:0016763">
    <property type="term" value="F:pentosyltransferase activity"/>
    <property type="evidence" value="ECO:0007669"/>
    <property type="project" value="TreeGrafter"/>
</dbReference>
<evidence type="ECO:0000256" key="2">
    <source>
        <dbReference type="ARBA" id="ARBA00022475"/>
    </source>
</evidence>
<organism evidence="10 11">
    <name type="scientific">Fuscibacter oryzae</name>
    <dbReference type="NCBI Taxonomy" id="2803939"/>
    <lineage>
        <taxon>Bacteria</taxon>
        <taxon>Pseudomonadati</taxon>
        <taxon>Pseudomonadota</taxon>
        <taxon>Alphaproteobacteria</taxon>
        <taxon>Rhodobacterales</taxon>
        <taxon>Paracoccaceae</taxon>
        <taxon>Fuscibacter</taxon>
    </lineage>
</organism>
<evidence type="ECO:0000256" key="4">
    <source>
        <dbReference type="ARBA" id="ARBA00022679"/>
    </source>
</evidence>
<evidence type="ECO:0000256" key="7">
    <source>
        <dbReference type="ARBA" id="ARBA00023136"/>
    </source>
</evidence>
<dbReference type="InterPro" id="IPR050297">
    <property type="entry name" value="LipidA_mod_glycosyltrf_83"/>
</dbReference>
<evidence type="ECO:0000256" key="6">
    <source>
        <dbReference type="ARBA" id="ARBA00022989"/>
    </source>
</evidence>
<feature type="transmembrane region" description="Helical" evidence="8">
    <location>
        <begin position="325"/>
        <end position="344"/>
    </location>
</feature>
<keyword evidence="6 8" id="KW-1133">Transmembrane helix</keyword>
<feature type="transmembrane region" description="Helical" evidence="8">
    <location>
        <begin position="300"/>
        <end position="318"/>
    </location>
</feature>
<feature type="transmembrane region" description="Helical" evidence="8">
    <location>
        <begin position="154"/>
        <end position="183"/>
    </location>
</feature>
<dbReference type="EMBL" id="JAESVP010000004">
    <property type="protein sequence ID" value="MBL4928403.1"/>
    <property type="molecule type" value="Genomic_DNA"/>
</dbReference>
<evidence type="ECO:0000256" key="1">
    <source>
        <dbReference type="ARBA" id="ARBA00004651"/>
    </source>
</evidence>
<keyword evidence="5 8" id="KW-0812">Transmembrane</keyword>
<comment type="subcellular location">
    <subcellularLocation>
        <location evidence="1">Cell membrane</location>
        <topology evidence="1">Multi-pass membrane protein</topology>
    </subcellularLocation>
</comment>
<dbReference type="RefSeq" id="WP_202660133.1">
    <property type="nucleotide sequence ID" value="NZ_JAESVP010000004.1"/>
</dbReference>
<keyword evidence="4" id="KW-0808">Transferase</keyword>
<feature type="transmembrane region" description="Helical" evidence="8">
    <location>
        <begin position="50"/>
        <end position="70"/>
    </location>
</feature>